<proteinExistence type="predicted"/>
<organism evidence="1">
    <name type="scientific">Candidatus Thiocaldithrix dubininis</name>
    <dbReference type="NCBI Taxonomy" id="3080823"/>
    <lineage>
        <taxon>Bacteria</taxon>
        <taxon>Pseudomonadati</taxon>
        <taxon>Pseudomonadota</taxon>
        <taxon>Gammaproteobacteria</taxon>
        <taxon>Thiotrichales</taxon>
        <taxon>Thiotrichaceae</taxon>
        <taxon>Candidatus Thiocaldithrix</taxon>
    </lineage>
</organism>
<reference evidence="1" key="1">
    <citation type="journal article" date="2023" name="Int. J. Mol. Sci.">
        <title>Metagenomics Revealed a New Genus 'Candidatus Thiocaldithrix dubininis' gen. nov., sp. nov. and a New Species 'Candidatus Thiothrix putei' sp. nov. in the Family Thiotrichaceae, Some Members of Which Have Traits of Both Na+- and H+-Motive Energetics.</title>
        <authorList>
            <person name="Ravin N.V."/>
            <person name="Muntyan M.S."/>
            <person name="Smolyakov D.D."/>
            <person name="Rudenko T.S."/>
            <person name="Beletsky A.V."/>
            <person name="Mardanov A.V."/>
            <person name="Grabovich M.Y."/>
        </authorList>
    </citation>
    <scope>NUCLEOTIDE SEQUENCE</scope>
    <source>
        <strain evidence="1">GKL-01</strain>
    </source>
</reference>
<name>A0AA95H665_9GAMM</name>
<evidence type="ECO:0000313" key="1">
    <source>
        <dbReference type="EMBL" id="WGZ91617.1"/>
    </source>
</evidence>
<dbReference type="EMBL" id="CP124755">
    <property type="protein sequence ID" value="WGZ91617.1"/>
    <property type="molecule type" value="Genomic_DNA"/>
</dbReference>
<protein>
    <submittedName>
        <fullName evidence="1">Uncharacterized protein</fullName>
    </submittedName>
</protein>
<dbReference type="KEGG" id="tdu:QJT80_03885"/>
<dbReference type="AlphaFoldDB" id="A0AA95H665"/>
<dbReference type="Proteomes" id="UP001300672">
    <property type="component" value="Chromosome"/>
</dbReference>
<reference evidence="1" key="2">
    <citation type="submission" date="2023-04" db="EMBL/GenBank/DDBJ databases">
        <authorList>
            <person name="Beletskiy A.V."/>
            <person name="Mardanov A.V."/>
            <person name="Ravin N.V."/>
        </authorList>
    </citation>
    <scope>NUCLEOTIDE SEQUENCE</scope>
    <source>
        <strain evidence="1">GKL-01</strain>
    </source>
</reference>
<sequence>MNNTESSFLTAYRGQFWGIRHWQQLDELWEKLIKNAQDPWYVYAVGDTPPNTPIQGEQLIKVLNELNILLRRDHDEDYCGIVYVDSAQTPSFIKVFDPNNLGSVCGSSGNPPLPGWVISKIPPINLPEAMPQPSGRRHWWQKLFA</sequence>
<gene>
    <name evidence="1" type="ORF">QJT80_03885</name>
</gene>
<accession>A0AA95H665</accession>